<feature type="region of interest" description="Disordered" evidence="1">
    <location>
        <begin position="1"/>
        <end position="28"/>
    </location>
</feature>
<protein>
    <submittedName>
        <fullName evidence="2">Uncharacterized protein</fullName>
    </submittedName>
</protein>
<organism evidence="2 3">
    <name type="scientific">Mycolicibacterium goodii</name>
    <name type="common">Mycobacterium goodii</name>
    <dbReference type="NCBI Taxonomy" id="134601"/>
    <lineage>
        <taxon>Bacteria</taxon>
        <taxon>Bacillati</taxon>
        <taxon>Actinomycetota</taxon>
        <taxon>Actinomycetes</taxon>
        <taxon>Mycobacteriales</taxon>
        <taxon>Mycobacteriaceae</taxon>
        <taxon>Mycolicibacterium</taxon>
    </lineage>
</organism>
<dbReference type="KEGG" id="mgo:AFA91_06655"/>
<evidence type="ECO:0000313" key="2">
    <source>
        <dbReference type="EMBL" id="AKS31605.1"/>
    </source>
</evidence>
<dbReference type="RefSeq" id="WP_049744019.1">
    <property type="nucleotide sequence ID" value="NZ_CP012150.1"/>
</dbReference>
<dbReference type="Proteomes" id="UP000062255">
    <property type="component" value="Chromosome"/>
</dbReference>
<name>A0A0K0X2D8_MYCGD</name>
<reference evidence="2 3" key="1">
    <citation type="submission" date="2015-07" db="EMBL/GenBank/DDBJ databases">
        <title>Complete genome sequence of Mycobacterium goodii X7B, a facultative thermophilic biodesulfurizing bacterium.</title>
        <authorList>
            <person name="Yu B."/>
            <person name="Li F."/>
            <person name="Xu P."/>
        </authorList>
    </citation>
    <scope>NUCLEOTIDE SEQUENCE [LARGE SCALE GENOMIC DNA]</scope>
    <source>
        <strain evidence="2 3">X7B</strain>
    </source>
</reference>
<dbReference type="PATRIC" id="fig|134601.6.peg.1383"/>
<dbReference type="AlphaFoldDB" id="A0A0K0X2D8"/>
<dbReference type="OrthoDB" id="5464689at2"/>
<dbReference type="EMBL" id="CP012150">
    <property type="protein sequence ID" value="AKS31605.1"/>
    <property type="molecule type" value="Genomic_DNA"/>
</dbReference>
<evidence type="ECO:0000256" key="1">
    <source>
        <dbReference type="SAM" id="MobiDB-lite"/>
    </source>
</evidence>
<accession>A0A0K0X2D8</accession>
<sequence length="61" mass="6702">MIEIAWHADGSGSESAIDSPEIDRPPRRAGRLAGKVTHLGRFASRYEARYGEHPSVSPRAE</sequence>
<evidence type="ECO:0000313" key="3">
    <source>
        <dbReference type="Proteomes" id="UP000062255"/>
    </source>
</evidence>
<gene>
    <name evidence="2" type="ORF">AFA91_06655</name>
</gene>
<proteinExistence type="predicted"/>